<evidence type="ECO:0000313" key="8">
    <source>
        <dbReference type="Proteomes" id="UP000193862"/>
    </source>
</evidence>
<keyword evidence="8" id="KW-1185">Reference proteome</keyword>
<dbReference type="GO" id="GO:0006772">
    <property type="term" value="P:thiamine metabolic process"/>
    <property type="evidence" value="ECO:0007669"/>
    <property type="project" value="UniProtKB-UniRule"/>
</dbReference>
<dbReference type="OrthoDB" id="7057856at2"/>
<dbReference type="SUPFAM" id="SSF63999">
    <property type="entry name" value="Thiamin pyrophosphokinase, catalytic domain"/>
    <property type="match status" value="1"/>
</dbReference>
<dbReference type="Pfam" id="PF04263">
    <property type="entry name" value="TPK_catalytic"/>
    <property type="match status" value="1"/>
</dbReference>
<dbReference type="GO" id="GO:0030975">
    <property type="term" value="F:thiamine binding"/>
    <property type="evidence" value="ECO:0007669"/>
    <property type="project" value="InterPro"/>
</dbReference>
<feature type="domain" description="Thiamin pyrophosphokinase thiamin-binding" evidence="6">
    <location>
        <begin position="147"/>
        <end position="203"/>
    </location>
</feature>
<dbReference type="CDD" id="cd07995">
    <property type="entry name" value="TPK"/>
    <property type="match status" value="1"/>
</dbReference>
<dbReference type="EC" id="2.7.6.2" evidence="5"/>
<dbReference type="NCBIfam" id="TIGR01378">
    <property type="entry name" value="thi_PPkinase"/>
    <property type="match status" value="1"/>
</dbReference>
<dbReference type="GO" id="GO:0009229">
    <property type="term" value="P:thiamine diphosphate biosynthetic process"/>
    <property type="evidence" value="ECO:0007669"/>
    <property type="project" value="InterPro"/>
</dbReference>
<reference evidence="7 8" key="1">
    <citation type="submission" date="2017-03" db="EMBL/GenBank/DDBJ databases">
        <authorList>
            <person name="Afonso C.L."/>
            <person name="Miller P.J."/>
            <person name="Scott M.A."/>
            <person name="Spackman E."/>
            <person name="Goraichik I."/>
            <person name="Dimitrov K.M."/>
            <person name="Suarez D.L."/>
            <person name="Swayne D.E."/>
        </authorList>
    </citation>
    <scope>NUCLEOTIDE SEQUENCE [LARGE SCALE GENOMIC DNA]</scope>
    <source>
        <strain evidence="7 8">CECT 8620</strain>
    </source>
</reference>
<evidence type="ECO:0000256" key="2">
    <source>
        <dbReference type="ARBA" id="ARBA00022741"/>
    </source>
</evidence>
<dbReference type="Proteomes" id="UP000193862">
    <property type="component" value="Unassembled WGS sequence"/>
</dbReference>
<dbReference type="GO" id="GO:0016301">
    <property type="term" value="F:kinase activity"/>
    <property type="evidence" value="ECO:0007669"/>
    <property type="project" value="UniProtKB-KW"/>
</dbReference>
<evidence type="ECO:0000313" key="7">
    <source>
        <dbReference type="EMBL" id="SLN31547.1"/>
    </source>
</evidence>
<dbReference type="InterPro" id="IPR007373">
    <property type="entry name" value="Thiamin_PyroPKinase_B1-bd"/>
</dbReference>
<keyword evidence="1" id="KW-0808">Transferase</keyword>
<dbReference type="InterPro" id="IPR036371">
    <property type="entry name" value="TPK_B1-bd_sf"/>
</dbReference>
<dbReference type="InterPro" id="IPR006282">
    <property type="entry name" value="Thi_PPkinase"/>
</dbReference>
<evidence type="ECO:0000259" key="6">
    <source>
        <dbReference type="SMART" id="SM00983"/>
    </source>
</evidence>
<dbReference type="InterPro" id="IPR053149">
    <property type="entry name" value="TPK"/>
</dbReference>
<keyword evidence="2" id="KW-0547">Nucleotide-binding</keyword>
<accession>A0A1Y5S2Z4</accession>
<dbReference type="EMBL" id="FWFS01000003">
    <property type="protein sequence ID" value="SLN31547.1"/>
    <property type="molecule type" value="Genomic_DNA"/>
</dbReference>
<protein>
    <recommendedName>
        <fullName evidence="5">Thiamine diphosphokinase</fullName>
        <ecNumber evidence="5">2.7.6.2</ecNumber>
    </recommendedName>
</protein>
<dbReference type="Pfam" id="PF04265">
    <property type="entry name" value="TPK_B1_binding"/>
    <property type="match status" value="1"/>
</dbReference>
<dbReference type="PANTHER" id="PTHR41299:SF1">
    <property type="entry name" value="THIAMINE PYROPHOSPHOKINASE"/>
    <property type="match status" value="1"/>
</dbReference>
<dbReference type="GO" id="GO:0005524">
    <property type="term" value="F:ATP binding"/>
    <property type="evidence" value="ECO:0007669"/>
    <property type="project" value="UniProtKB-KW"/>
</dbReference>
<name>A0A1Y5S2Z4_9RHOB</name>
<dbReference type="RefSeq" id="WP_085835769.1">
    <property type="nucleotide sequence ID" value="NZ_FWFS01000003.1"/>
</dbReference>
<sequence length="223" mass="23973">MQDFSYQPAGFVTLLGGGESDSQTISMCLSHAPHLVAADGGANRALELGHMPDLVIGDFDSISDNTRALIAPERLYPVLEQDSTDFAKCLRHIHSPLVLAAGFTGARIDHELAVYNVLVRQPAGRCIVVGGEDICFHAPRHISLEVGQGTRVSLFAMQPVCGTSRGLRWPIDGIEMAPMGRCGTSNEATEARVTLSFERDGMLIILPRDQLAQVIAVLRTAPA</sequence>
<dbReference type="AlphaFoldDB" id="A0A1Y5S2Z4"/>
<gene>
    <name evidence="7" type="ORF">AQS8620_01028</name>
</gene>
<dbReference type="SUPFAM" id="SSF63862">
    <property type="entry name" value="Thiamin pyrophosphokinase, substrate-binding domain"/>
    <property type="match status" value="1"/>
</dbReference>
<evidence type="ECO:0000256" key="5">
    <source>
        <dbReference type="NCBIfam" id="TIGR01378"/>
    </source>
</evidence>
<proteinExistence type="predicted"/>
<dbReference type="PANTHER" id="PTHR41299">
    <property type="entry name" value="THIAMINE PYROPHOSPHOKINASE"/>
    <property type="match status" value="1"/>
</dbReference>
<organism evidence="7 8">
    <name type="scientific">Aquimixticola soesokkakensis</name>
    <dbReference type="NCBI Taxonomy" id="1519096"/>
    <lineage>
        <taxon>Bacteria</taxon>
        <taxon>Pseudomonadati</taxon>
        <taxon>Pseudomonadota</taxon>
        <taxon>Alphaproteobacteria</taxon>
        <taxon>Rhodobacterales</taxon>
        <taxon>Paracoccaceae</taxon>
        <taxon>Aquimixticola</taxon>
    </lineage>
</organism>
<evidence type="ECO:0000256" key="1">
    <source>
        <dbReference type="ARBA" id="ARBA00022679"/>
    </source>
</evidence>
<dbReference type="InterPro" id="IPR036759">
    <property type="entry name" value="TPK_catalytic_sf"/>
</dbReference>
<dbReference type="Gene3D" id="3.40.50.10240">
    <property type="entry name" value="Thiamin pyrophosphokinase, catalytic domain"/>
    <property type="match status" value="1"/>
</dbReference>
<dbReference type="InterPro" id="IPR007371">
    <property type="entry name" value="TPK_catalytic"/>
</dbReference>
<keyword evidence="3 7" id="KW-0418">Kinase</keyword>
<evidence type="ECO:0000256" key="4">
    <source>
        <dbReference type="ARBA" id="ARBA00022840"/>
    </source>
</evidence>
<keyword evidence="4" id="KW-0067">ATP-binding</keyword>
<evidence type="ECO:0000256" key="3">
    <source>
        <dbReference type="ARBA" id="ARBA00022777"/>
    </source>
</evidence>
<dbReference type="GO" id="GO:0004788">
    <property type="term" value="F:thiamine diphosphokinase activity"/>
    <property type="evidence" value="ECO:0007669"/>
    <property type="project" value="UniProtKB-UniRule"/>
</dbReference>
<dbReference type="SMART" id="SM00983">
    <property type="entry name" value="TPK_B1_binding"/>
    <property type="match status" value="1"/>
</dbReference>